<dbReference type="EMBL" id="LHZZ01000102">
    <property type="protein sequence ID" value="KXV79934.1"/>
    <property type="molecule type" value="Genomic_DNA"/>
</dbReference>
<reference evidence="1 2" key="1">
    <citation type="submission" date="2015-06" db="EMBL/GenBank/DDBJ databases">
        <title>Improved classification and identification of acetic acid bacteria using matrix-assisted laser desorption/ionization time-of-flight mass spectrometry; Gluconobacter nephelii and Gluconobacter uchimurae are later heterotypic synonyms of Gluconobacter japonicus and Gluconobacter oxydans, respectively.</title>
        <authorList>
            <person name="Li L."/>
            <person name="Cleenwerck I."/>
            <person name="De Vuyst L."/>
            <person name="Vandamme P."/>
        </authorList>
    </citation>
    <scope>NUCLEOTIDE SEQUENCE [LARGE SCALE GENOMIC DNA]</scope>
    <source>
        <strain evidence="1 2">LMG 1604</strain>
    </source>
</reference>
<evidence type="ECO:0000313" key="1">
    <source>
        <dbReference type="EMBL" id="KXV79934.1"/>
    </source>
</evidence>
<comment type="caution">
    <text evidence="1">The sequence shown here is derived from an EMBL/GenBank/DDBJ whole genome shotgun (WGS) entry which is preliminary data.</text>
</comment>
<protein>
    <submittedName>
        <fullName evidence="1">Uncharacterized protein</fullName>
    </submittedName>
</protein>
<dbReference type="AlphaFoldDB" id="A0A149VID0"/>
<feature type="non-terminal residue" evidence="1">
    <location>
        <position position="1"/>
    </location>
</feature>
<proteinExistence type="predicted"/>
<dbReference type="Proteomes" id="UP000075538">
    <property type="component" value="Unassembled WGS sequence"/>
</dbReference>
<evidence type="ECO:0000313" key="2">
    <source>
        <dbReference type="Proteomes" id="UP000075538"/>
    </source>
</evidence>
<name>A0A149VID0_9PROT</name>
<organism evidence="1 2">
    <name type="scientific">Acetobacter malorum</name>
    <dbReference type="NCBI Taxonomy" id="178901"/>
    <lineage>
        <taxon>Bacteria</taxon>
        <taxon>Pseudomonadati</taxon>
        <taxon>Pseudomonadota</taxon>
        <taxon>Alphaproteobacteria</taxon>
        <taxon>Acetobacterales</taxon>
        <taxon>Acetobacteraceae</taxon>
        <taxon>Acetobacter</taxon>
    </lineage>
</organism>
<sequence>GKSKPKNRQIVKKLHSVLLHQAVMLWKRARFLLRMMRSKRIKKHRLRQRRPLKSKIQHRVQITLFLTLLGKSGLRVPLPNMQRRKIQHP</sequence>
<gene>
    <name evidence="1" type="ORF">AD953_00580</name>
</gene>
<accession>A0A149VID0</accession>